<protein>
    <recommendedName>
        <fullName evidence="1">Baseplate protein J-like barrel domain-containing protein</fullName>
    </recommendedName>
</protein>
<feature type="domain" description="Baseplate protein J-like barrel" evidence="1">
    <location>
        <begin position="116"/>
        <end position="194"/>
    </location>
</feature>
<proteinExistence type="predicted"/>
<evidence type="ECO:0000313" key="3">
    <source>
        <dbReference type="Proteomes" id="UP000196708"/>
    </source>
</evidence>
<dbReference type="KEGG" id="vga:BSQ33_17700"/>
<dbReference type="Proteomes" id="UP000196708">
    <property type="component" value="Chromosome 2"/>
</dbReference>
<organism evidence="2 3">
    <name type="scientific">Vibrio gazogenes</name>
    <dbReference type="NCBI Taxonomy" id="687"/>
    <lineage>
        <taxon>Bacteria</taxon>
        <taxon>Pseudomonadati</taxon>
        <taxon>Pseudomonadota</taxon>
        <taxon>Gammaproteobacteria</taxon>
        <taxon>Vibrionales</taxon>
        <taxon>Vibrionaceae</taxon>
        <taxon>Vibrio</taxon>
    </lineage>
</organism>
<name>A0A1Z2SKD7_VIBGA</name>
<dbReference type="RefSeq" id="WP_088134802.1">
    <property type="nucleotide sequence ID" value="NZ_CP018836.1"/>
</dbReference>
<gene>
    <name evidence="2" type="ORF">BSQ33_17700</name>
</gene>
<evidence type="ECO:0000259" key="1">
    <source>
        <dbReference type="Pfam" id="PF04865"/>
    </source>
</evidence>
<dbReference type="OrthoDB" id="6103450at2"/>
<dbReference type="InterPro" id="IPR006949">
    <property type="entry name" value="Barrel_Baseplate_J-like"/>
</dbReference>
<accession>A0A1Z2SKD7</accession>
<dbReference type="AlphaFoldDB" id="A0A1Z2SKD7"/>
<dbReference type="Pfam" id="PF04865">
    <property type="entry name" value="Baseplate_J"/>
    <property type="match status" value="1"/>
</dbReference>
<reference evidence="2 3" key="1">
    <citation type="submission" date="2016-12" db="EMBL/GenBank/DDBJ databases">
        <authorList>
            <person name="Song W.-J."/>
            <person name="Kurnit D.M."/>
        </authorList>
    </citation>
    <scope>NUCLEOTIDE SEQUENCE [LARGE SCALE GENOMIC DNA]</scope>
    <source>
        <strain evidence="2 3">ATCC 43942</strain>
    </source>
</reference>
<dbReference type="EMBL" id="CP018836">
    <property type="protein sequence ID" value="ASA57586.1"/>
    <property type="molecule type" value="Genomic_DNA"/>
</dbReference>
<sequence length="403" mass="44320">MSNRPQADFLTILAESGVPLSEQALEDQLKTEVSAAGSLLANDSEMSPFWRWVRAAVIKPALWMTRTLLVTHVMPNMFVATAERWALELKAWELNVEPKQAVKTQGYLTMTKENANDEVLVERGVFIQTLAIEGVVYRVKVTKDTVIPAGQASGQVPVEAEQAGVAYNLPAGYLNILPTEVPGIVAVVNDAGWITRLGANEETDEELALRLQNAFTGSGEWHINDVYRSIIASVAGIRSDNIFFRNTGDISPGTAEALILVEVGETPQSIIDTLNDYIMNQGHHGHGDVLTCKPIPETRHEVIANVVLAKNLTVAQMTETLQEVKDRIRAAFRETKAYDEMTRAAPQSRFSISRMATEIHNNMANVKSVRITLDGEIQEDIVSGYTQPRLKSLTVGELADEGQ</sequence>
<evidence type="ECO:0000313" key="2">
    <source>
        <dbReference type="EMBL" id="ASA57586.1"/>
    </source>
</evidence>